<keyword evidence="2" id="KW-0732">Signal</keyword>
<name>A0A8K0G3N6_IGNLU</name>
<feature type="domain" description="Clip" evidence="6">
    <location>
        <begin position="1"/>
        <end position="52"/>
    </location>
</feature>
<reference evidence="7" key="1">
    <citation type="submission" date="2019-08" db="EMBL/GenBank/DDBJ databases">
        <title>The genome of the North American firefly Photinus pyralis.</title>
        <authorList>
            <consortium name="Photinus pyralis genome working group"/>
            <person name="Fallon T.R."/>
            <person name="Sander Lower S.E."/>
            <person name="Weng J.-K."/>
        </authorList>
    </citation>
    <scope>NUCLEOTIDE SEQUENCE</scope>
    <source>
        <strain evidence="7">TRF0915ILg1</strain>
        <tissue evidence="7">Whole body</tissue>
    </source>
</reference>
<evidence type="ECO:0000256" key="5">
    <source>
        <dbReference type="ARBA" id="ARBA00023157"/>
    </source>
</evidence>
<feature type="non-terminal residue" evidence="7">
    <location>
        <position position="1"/>
    </location>
</feature>
<dbReference type="EMBL" id="VTPC01084506">
    <property type="protein sequence ID" value="KAF2887232.1"/>
    <property type="molecule type" value="Genomic_DNA"/>
</dbReference>
<evidence type="ECO:0000256" key="2">
    <source>
        <dbReference type="ARBA" id="ARBA00022729"/>
    </source>
</evidence>
<gene>
    <name evidence="7" type="ORF">ILUMI_18940</name>
</gene>
<protein>
    <recommendedName>
        <fullName evidence="6">Clip domain-containing protein</fullName>
    </recommendedName>
</protein>
<dbReference type="OrthoDB" id="6652883at2759"/>
<keyword evidence="1" id="KW-0645">Protease</keyword>
<dbReference type="GO" id="GO:0006508">
    <property type="term" value="P:proteolysis"/>
    <property type="evidence" value="ECO:0007669"/>
    <property type="project" value="UniProtKB-KW"/>
</dbReference>
<evidence type="ECO:0000256" key="4">
    <source>
        <dbReference type="ARBA" id="ARBA00022825"/>
    </source>
</evidence>
<keyword evidence="8" id="KW-1185">Reference proteome</keyword>
<dbReference type="AlphaFoldDB" id="A0A8K0G3N6"/>
<dbReference type="InterPro" id="IPR038565">
    <property type="entry name" value="CLIP_sf"/>
</dbReference>
<evidence type="ECO:0000256" key="1">
    <source>
        <dbReference type="ARBA" id="ARBA00022670"/>
    </source>
</evidence>
<dbReference type="Pfam" id="PF12032">
    <property type="entry name" value="CLIP"/>
    <property type="match status" value="1"/>
</dbReference>
<dbReference type="SMART" id="SM00680">
    <property type="entry name" value="CLIP"/>
    <property type="match status" value="1"/>
</dbReference>
<dbReference type="GO" id="GO:0008236">
    <property type="term" value="F:serine-type peptidase activity"/>
    <property type="evidence" value="ECO:0007669"/>
    <property type="project" value="UniProtKB-KW"/>
</dbReference>
<organism evidence="7 8">
    <name type="scientific">Ignelater luminosus</name>
    <name type="common">Cucubano</name>
    <name type="synonym">Pyrophorus luminosus</name>
    <dbReference type="NCBI Taxonomy" id="2038154"/>
    <lineage>
        <taxon>Eukaryota</taxon>
        <taxon>Metazoa</taxon>
        <taxon>Ecdysozoa</taxon>
        <taxon>Arthropoda</taxon>
        <taxon>Hexapoda</taxon>
        <taxon>Insecta</taxon>
        <taxon>Pterygota</taxon>
        <taxon>Neoptera</taxon>
        <taxon>Endopterygota</taxon>
        <taxon>Coleoptera</taxon>
        <taxon>Polyphaga</taxon>
        <taxon>Elateriformia</taxon>
        <taxon>Elateroidea</taxon>
        <taxon>Elateridae</taxon>
        <taxon>Agrypninae</taxon>
        <taxon>Pyrophorini</taxon>
        <taxon>Ignelater</taxon>
    </lineage>
</organism>
<evidence type="ECO:0000313" key="7">
    <source>
        <dbReference type="EMBL" id="KAF2887232.1"/>
    </source>
</evidence>
<accession>A0A8K0G3N6</accession>
<keyword evidence="4" id="KW-0720">Serine protease</keyword>
<dbReference type="PROSITE" id="PS51888">
    <property type="entry name" value="CLIP"/>
    <property type="match status" value="1"/>
</dbReference>
<dbReference type="Proteomes" id="UP000801492">
    <property type="component" value="Unassembled WGS sequence"/>
</dbReference>
<comment type="caution">
    <text evidence="7">The sequence shown here is derived from an EMBL/GenBank/DDBJ whole genome shotgun (WGS) entry which is preliminary data.</text>
</comment>
<evidence type="ECO:0000313" key="8">
    <source>
        <dbReference type="Proteomes" id="UP000801492"/>
    </source>
</evidence>
<dbReference type="InterPro" id="IPR022700">
    <property type="entry name" value="CLIP"/>
</dbReference>
<dbReference type="Gene3D" id="3.30.1640.30">
    <property type="match status" value="1"/>
</dbReference>
<evidence type="ECO:0000256" key="3">
    <source>
        <dbReference type="ARBA" id="ARBA00022801"/>
    </source>
</evidence>
<sequence length="108" mass="12364">PCKTPDKEPGECILLRECPSLREMIAKKVDGANEFVRQSICGFVDVEPLVCFVLSTNKSASYQENKEINNKHLLPDRTYCGYQHSDEYFHDANTSAITEFSWLARLVY</sequence>
<keyword evidence="5" id="KW-1015">Disulfide bond</keyword>
<keyword evidence="3" id="KW-0378">Hydrolase</keyword>
<evidence type="ECO:0000259" key="6">
    <source>
        <dbReference type="PROSITE" id="PS51888"/>
    </source>
</evidence>
<proteinExistence type="predicted"/>